<dbReference type="eggNOG" id="ENOG5033BHM">
    <property type="taxonomic scope" value="Bacteria"/>
</dbReference>
<evidence type="ECO:0000313" key="2">
    <source>
        <dbReference type="Proteomes" id="UP000006362"/>
    </source>
</evidence>
<name>E8T5V8_THEA1</name>
<accession>E8T5V8</accession>
<dbReference type="HOGENOM" id="CLU_986714_0_0_0"/>
<keyword evidence="2" id="KW-1185">Reference proteome</keyword>
<dbReference type="Proteomes" id="UP000006362">
    <property type="component" value="Chromosome"/>
</dbReference>
<gene>
    <name evidence="1" type="ordered locus">Theam_1728</name>
</gene>
<dbReference type="STRING" id="648996.Theam_1728"/>
<organism evidence="1 2">
    <name type="scientific">Thermovibrio ammonificans (strain DSM 15698 / JCM 12110 / HB-1)</name>
    <dbReference type="NCBI Taxonomy" id="648996"/>
    <lineage>
        <taxon>Bacteria</taxon>
        <taxon>Pseudomonadati</taxon>
        <taxon>Aquificota</taxon>
        <taxon>Aquificia</taxon>
        <taxon>Desulfurobacteriales</taxon>
        <taxon>Desulfurobacteriaceae</taxon>
        <taxon>Thermovibrio</taxon>
    </lineage>
</organism>
<dbReference type="EMBL" id="CP002444">
    <property type="protein sequence ID" value="ADU97684.1"/>
    <property type="molecule type" value="Genomic_DNA"/>
</dbReference>
<evidence type="ECO:0000313" key="1">
    <source>
        <dbReference type="EMBL" id="ADU97684.1"/>
    </source>
</evidence>
<dbReference type="Pfam" id="PF11306">
    <property type="entry name" value="DUF3108"/>
    <property type="match status" value="1"/>
</dbReference>
<sequence>MTLCLSCSSLGADGYRPKLLISKHPSRYDFAGEELKFRLYWTIFHVADSSSKVTPLKGGRLKLWGKISTAGVASWFKKISDEGYSIWNLKTLTPEKTYLFQYEGHYQRERVYTYDLKKRVVKYEKINPKKHKVEVKYIKIPFIPFEDIVTSTYFFRKYGRFKVGAETVFPLFAGGRFQNVSFKVVAKEKVETLFGKIEAYKVIPSNNLSPEGAFERKGKVVMWFSADERHLPIKVEAEVAIGSVSAVLVDAKGRGFDLRKEYEKVRKRNFLQQILSGEVGGD</sequence>
<protein>
    <recommendedName>
        <fullName evidence="3">DUF3108 domain-containing protein</fullName>
    </recommendedName>
</protein>
<proteinExistence type="predicted"/>
<evidence type="ECO:0008006" key="3">
    <source>
        <dbReference type="Google" id="ProtNLM"/>
    </source>
</evidence>
<dbReference type="InterPro" id="IPR021457">
    <property type="entry name" value="DUF3108"/>
</dbReference>
<dbReference type="AlphaFoldDB" id="E8T5V8"/>
<dbReference type="KEGG" id="tam:Theam_1728"/>
<reference evidence="1" key="1">
    <citation type="submission" date="2011-01" db="EMBL/GenBank/DDBJ databases">
        <title>Complete sequence of chromosome of Thermovibrio ammonificans HB-1.</title>
        <authorList>
            <consortium name="US DOE Joint Genome Institute"/>
            <person name="Lucas S."/>
            <person name="Copeland A."/>
            <person name="Lapidus A."/>
            <person name="Cheng J.-F."/>
            <person name="Goodwin L."/>
            <person name="Pitluck S."/>
            <person name="Davenport K."/>
            <person name="Detter J.C."/>
            <person name="Han C."/>
            <person name="Tapia R."/>
            <person name="Land M."/>
            <person name="Hauser L."/>
            <person name="Kyrpides N."/>
            <person name="Ivanova N."/>
            <person name="Ovchinnikova G."/>
            <person name="Vetriani C."/>
            <person name="Woyke T."/>
        </authorList>
    </citation>
    <scope>NUCLEOTIDE SEQUENCE [LARGE SCALE GENOMIC DNA]</scope>
    <source>
        <strain evidence="1">HB-1</strain>
    </source>
</reference>